<evidence type="ECO:0000313" key="3">
    <source>
        <dbReference type="Proteomes" id="UP000755551"/>
    </source>
</evidence>
<protein>
    <submittedName>
        <fullName evidence="2">Gamma-glutamylcyclotransferase</fullName>
    </submittedName>
</protein>
<evidence type="ECO:0000259" key="1">
    <source>
        <dbReference type="Pfam" id="PF06094"/>
    </source>
</evidence>
<dbReference type="Proteomes" id="UP000755551">
    <property type="component" value="Unassembled WGS sequence"/>
</dbReference>
<dbReference type="Pfam" id="PF06094">
    <property type="entry name" value="GGACT"/>
    <property type="match status" value="1"/>
</dbReference>
<reference evidence="2 3" key="1">
    <citation type="submission" date="2021-06" db="EMBL/GenBank/DDBJ databases">
        <title>Bacterium isolated from marine sediment.</title>
        <authorList>
            <person name="Zhu K.-L."/>
            <person name="Du Z.-J."/>
            <person name="Liang Q.-Y."/>
        </authorList>
    </citation>
    <scope>NUCLEOTIDE SEQUENCE [LARGE SCALE GENOMIC DNA]</scope>
    <source>
        <strain evidence="2 3">A346</strain>
    </source>
</reference>
<evidence type="ECO:0000313" key="2">
    <source>
        <dbReference type="EMBL" id="MBV0932648.1"/>
    </source>
</evidence>
<name>A0ABS6M8P4_9GAMM</name>
<comment type="caution">
    <text evidence="2">The sequence shown here is derived from an EMBL/GenBank/DDBJ whole genome shotgun (WGS) entry which is preliminary data.</text>
</comment>
<feature type="domain" description="Gamma-glutamylcyclotransferase AIG2-like" evidence="1">
    <location>
        <begin position="33"/>
        <end position="123"/>
    </location>
</feature>
<dbReference type="InterPro" id="IPR009288">
    <property type="entry name" value="AIG2-like_dom"/>
</dbReference>
<dbReference type="CDD" id="cd06661">
    <property type="entry name" value="GGCT_like"/>
    <property type="match status" value="1"/>
</dbReference>
<dbReference type="EMBL" id="JAHQZT010000004">
    <property type="protein sequence ID" value="MBV0932648.1"/>
    <property type="molecule type" value="Genomic_DNA"/>
</dbReference>
<keyword evidence="3" id="KW-1185">Reference proteome</keyword>
<dbReference type="InterPro" id="IPR013024">
    <property type="entry name" value="GGCT-like"/>
</dbReference>
<accession>A0ABS6M8P4</accession>
<sequence length="142" mass="16172">MPPAWLWFTLLSPWGYQPPTGLMPVQPNSRHEVFVYGTLTHAWVRWLVTGDALPAQPATLPDYRREGLNLAPEPGANTPGLQLSVTAEQLIALDRYERLGIRYQRVCLPLASDRYAWVYTRLPASGHQLEPDQRAQQHCQKE</sequence>
<gene>
    <name evidence="2" type="ORF">KTN04_04790</name>
</gene>
<proteinExistence type="predicted"/>
<organism evidence="2 3">
    <name type="scientific">Marinobacterium weihaiense</name>
    <dbReference type="NCBI Taxonomy" id="2851016"/>
    <lineage>
        <taxon>Bacteria</taxon>
        <taxon>Pseudomonadati</taxon>
        <taxon>Pseudomonadota</taxon>
        <taxon>Gammaproteobacteria</taxon>
        <taxon>Oceanospirillales</taxon>
        <taxon>Oceanospirillaceae</taxon>
        <taxon>Marinobacterium</taxon>
    </lineage>
</organism>